<evidence type="ECO:0000259" key="4">
    <source>
        <dbReference type="PROSITE" id="PS50102"/>
    </source>
</evidence>
<accession>A0A388M0J6</accession>
<feature type="region of interest" description="Disordered" evidence="3">
    <location>
        <begin position="435"/>
        <end position="509"/>
    </location>
</feature>
<dbReference type="SUPFAM" id="SSF54928">
    <property type="entry name" value="RNA-binding domain, RBD"/>
    <property type="match status" value="1"/>
</dbReference>
<feature type="region of interest" description="Disordered" evidence="3">
    <location>
        <begin position="140"/>
        <end position="275"/>
    </location>
</feature>
<evidence type="ECO:0000313" key="5">
    <source>
        <dbReference type="EMBL" id="GBG88094.1"/>
    </source>
</evidence>
<feature type="compositionally biased region" description="Low complexity" evidence="3">
    <location>
        <begin position="215"/>
        <end position="225"/>
    </location>
</feature>
<dbReference type="InterPro" id="IPR034772">
    <property type="entry name" value="CPSF6/7"/>
</dbReference>
<dbReference type="EMBL" id="BFEA01000649">
    <property type="protein sequence ID" value="GBG88094.1"/>
    <property type="molecule type" value="Genomic_DNA"/>
</dbReference>
<protein>
    <recommendedName>
        <fullName evidence="4">RRM domain-containing protein</fullName>
    </recommendedName>
</protein>
<keyword evidence="6" id="KW-1185">Reference proteome</keyword>
<sequence length="775" mass="80045">MDDVDYDILGIYEEEAFDYEEDDGGVPDIDGSGVRSAIIKSSVLDGEADFDGTMPAAGRPRMDSSAPAAAIDMPPGDGGDDDDEFDLYGDVNIAPIRSFGPAAGSSTGTFRNGVAHAAAAAAAAAQQHVAAAGGGRQYVQYQHQAHQREQQPPHHDHTQSGSGTDQRRSVISAAPSSKKVAASSTQTSNGPSASAPEERSGFDPGGDSKGGAAGGPHASSSATAAVAGRALSSSQQALPEKGSQAKLSPQRSVGGDDGGAGAIGGGAGEEGTAAGSAAAEAEVAVAAAAAAAAGEGEREGEGEAEAEGGGGAAGAGGGETVVRRGDASRLGFAGAVANDDVARQGEAEEPTILFVGNLQWWTTDAELENILSEFGRLRFFRVIEDKASGVSKGYCVVEFESRTSAVDCKEKLHGKVINGRPAVVAFKSGMLRRENQNANHQQQQGAAPPAQQQHQHVQQPPQQAQQNSGVPHGGHHRPHPGSGGGGAGGVGGGAAGGGGGGGGAGPAQVEQKVVEDQAEKEQLGKEEEEGIVKGRSKWLLRRAEEEAKTEIWWAGCGAALFAKPFYCRKHRSVTQFDGGWIGLGVALRCSAPSLRRRKPWLTSDLHMRHGRCPGCVLAPFLLRTDEVYGVVSAAAGLVGSCQRDCSVPTLRTRSTATHGLQLVQSAGVLCRCSPRAGGEMCHSTGMLVHGNREEINLEVQSMGCTEMLAGYGGNEMLAGYGGGMRCWLAMVGMRCWLAMVGMRCWLAMVDMNEMLDGSAVYWLWGHEMLAGYGAH</sequence>
<organism evidence="5 6">
    <name type="scientific">Chara braunii</name>
    <name type="common">Braun's stonewort</name>
    <dbReference type="NCBI Taxonomy" id="69332"/>
    <lineage>
        <taxon>Eukaryota</taxon>
        <taxon>Viridiplantae</taxon>
        <taxon>Streptophyta</taxon>
        <taxon>Charophyceae</taxon>
        <taxon>Charales</taxon>
        <taxon>Characeae</taxon>
        <taxon>Chara</taxon>
    </lineage>
</organism>
<feature type="compositionally biased region" description="Gly residues" evidence="3">
    <location>
        <begin position="481"/>
        <end position="505"/>
    </location>
</feature>
<proteinExistence type="inferred from homology"/>
<evidence type="ECO:0000256" key="3">
    <source>
        <dbReference type="SAM" id="MobiDB-lite"/>
    </source>
</evidence>
<dbReference type="OrthoDB" id="439808at2759"/>
<reference evidence="5 6" key="1">
    <citation type="journal article" date="2018" name="Cell">
        <title>The Chara Genome: Secondary Complexity and Implications for Plant Terrestrialization.</title>
        <authorList>
            <person name="Nishiyama T."/>
            <person name="Sakayama H."/>
            <person name="Vries J.D."/>
            <person name="Buschmann H."/>
            <person name="Saint-Marcoux D."/>
            <person name="Ullrich K.K."/>
            <person name="Haas F.B."/>
            <person name="Vanderstraeten L."/>
            <person name="Becker D."/>
            <person name="Lang D."/>
            <person name="Vosolsobe S."/>
            <person name="Rombauts S."/>
            <person name="Wilhelmsson P.K.I."/>
            <person name="Janitza P."/>
            <person name="Kern R."/>
            <person name="Heyl A."/>
            <person name="Rumpler F."/>
            <person name="Villalobos L.I.A.C."/>
            <person name="Clay J.M."/>
            <person name="Skokan R."/>
            <person name="Toyoda A."/>
            <person name="Suzuki Y."/>
            <person name="Kagoshima H."/>
            <person name="Schijlen E."/>
            <person name="Tajeshwar N."/>
            <person name="Catarino B."/>
            <person name="Hetherington A.J."/>
            <person name="Saltykova A."/>
            <person name="Bonnot C."/>
            <person name="Breuninger H."/>
            <person name="Symeonidi A."/>
            <person name="Radhakrishnan G.V."/>
            <person name="Van Nieuwerburgh F."/>
            <person name="Deforce D."/>
            <person name="Chang C."/>
            <person name="Karol K.G."/>
            <person name="Hedrich R."/>
            <person name="Ulvskov P."/>
            <person name="Glockner G."/>
            <person name="Delwiche C.F."/>
            <person name="Petrasek J."/>
            <person name="Van de Peer Y."/>
            <person name="Friml J."/>
            <person name="Beilby M."/>
            <person name="Dolan L."/>
            <person name="Kohara Y."/>
            <person name="Sugano S."/>
            <person name="Fujiyama A."/>
            <person name="Delaux P.-M."/>
            <person name="Quint M."/>
            <person name="TheiBen G."/>
            <person name="Hagemann M."/>
            <person name="Harholt J."/>
            <person name="Dunand C."/>
            <person name="Zachgo S."/>
            <person name="Langdale J."/>
            <person name="Maumus F."/>
            <person name="Straeten D.V.D."/>
            <person name="Gould S.B."/>
            <person name="Rensing S.A."/>
        </authorList>
    </citation>
    <scope>NUCLEOTIDE SEQUENCE [LARGE SCALE GENOMIC DNA]</scope>
    <source>
        <strain evidence="5 6">S276</strain>
    </source>
</reference>
<dbReference type="PANTHER" id="PTHR23204">
    <property type="entry name" value="CLEAVAGE AND POLYADENYLATION SPECIFIC FACTOR"/>
    <property type="match status" value="1"/>
</dbReference>
<feature type="region of interest" description="Disordered" evidence="3">
    <location>
        <begin position="290"/>
        <end position="320"/>
    </location>
</feature>
<evidence type="ECO:0000256" key="2">
    <source>
        <dbReference type="PROSITE-ProRule" id="PRU00176"/>
    </source>
</evidence>
<dbReference type="Proteomes" id="UP000265515">
    <property type="component" value="Unassembled WGS sequence"/>
</dbReference>
<dbReference type="Gramene" id="GBG88094">
    <property type="protein sequence ID" value="GBG88094"/>
    <property type="gene ID" value="CBR_g46583"/>
</dbReference>
<dbReference type="AlphaFoldDB" id="A0A388M0J6"/>
<feature type="compositionally biased region" description="Low complexity" evidence="3">
    <location>
        <begin position="436"/>
        <end position="470"/>
    </location>
</feature>
<comment type="similarity">
    <text evidence="1">Belongs to the RRM CPSF6/7 family.</text>
</comment>
<dbReference type="PROSITE" id="PS50102">
    <property type="entry name" value="RRM"/>
    <property type="match status" value="1"/>
</dbReference>
<keyword evidence="2" id="KW-0694">RNA-binding</keyword>
<feature type="compositionally biased region" description="Low complexity" evidence="3">
    <location>
        <begin position="169"/>
        <end position="184"/>
    </location>
</feature>
<feature type="compositionally biased region" description="Gly residues" evidence="3">
    <location>
        <begin position="307"/>
        <end position="319"/>
    </location>
</feature>
<feature type="domain" description="RRM" evidence="4">
    <location>
        <begin position="351"/>
        <end position="429"/>
    </location>
</feature>
<dbReference type="InterPro" id="IPR012677">
    <property type="entry name" value="Nucleotide-bd_a/b_plait_sf"/>
</dbReference>
<evidence type="ECO:0000256" key="1">
    <source>
        <dbReference type="ARBA" id="ARBA00006265"/>
    </source>
</evidence>
<feature type="compositionally biased region" description="Gly residues" evidence="3">
    <location>
        <begin position="255"/>
        <end position="269"/>
    </location>
</feature>
<dbReference type="STRING" id="69332.A0A388M0J6"/>
<gene>
    <name evidence="5" type="ORF">CBR_g46583</name>
</gene>
<dbReference type="InterPro" id="IPR035979">
    <property type="entry name" value="RBD_domain_sf"/>
</dbReference>
<dbReference type="Gene3D" id="3.30.70.330">
    <property type="match status" value="1"/>
</dbReference>
<feature type="compositionally biased region" description="Gly residues" evidence="3">
    <location>
        <begin position="203"/>
        <end position="214"/>
    </location>
</feature>
<dbReference type="InterPro" id="IPR000504">
    <property type="entry name" value="RRM_dom"/>
</dbReference>
<name>A0A388M0J6_CHABU</name>
<evidence type="ECO:0000313" key="6">
    <source>
        <dbReference type="Proteomes" id="UP000265515"/>
    </source>
</evidence>
<dbReference type="GO" id="GO:0005634">
    <property type="term" value="C:nucleus"/>
    <property type="evidence" value="ECO:0007669"/>
    <property type="project" value="UniProtKB-SubCell"/>
</dbReference>
<dbReference type="Pfam" id="PF00076">
    <property type="entry name" value="RRM_1"/>
    <property type="match status" value="1"/>
</dbReference>
<comment type="caution">
    <text evidence="5">The sequence shown here is derived from an EMBL/GenBank/DDBJ whole genome shotgun (WGS) entry which is preliminary data.</text>
</comment>
<dbReference type="SMART" id="SM00360">
    <property type="entry name" value="RRM"/>
    <property type="match status" value="1"/>
</dbReference>
<dbReference type="CDD" id="cd12372">
    <property type="entry name" value="RRM_CFIm68_CFIm59"/>
    <property type="match status" value="1"/>
</dbReference>
<feature type="compositionally biased region" description="Basic and acidic residues" evidence="3">
    <location>
        <begin position="146"/>
        <end position="158"/>
    </location>
</feature>
<dbReference type="GO" id="GO:0006397">
    <property type="term" value="P:mRNA processing"/>
    <property type="evidence" value="ECO:0007669"/>
    <property type="project" value="UniProtKB-KW"/>
</dbReference>
<dbReference type="GO" id="GO:0003723">
    <property type="term" value="F:RNA binding"/>
    <property type="evidence" value="ECO:0007669"/>
    <property type="project" value="UniProtKB-UniRule"/>
</dbReference>